<name>A1ST67_PSYIN</name>
<dbReference type="Proteomes" id="UP000000639">
    <property type="component" value="Chromosome"/>
</dbReference>
<protein>
    <recommendedName>
        <fullName evidence="2">DUF2914 domain-containing protein</fullName>
    </recommendedName>
</protein>
<dbReference type="EMBL" id="CP000510">
    <property type="protein sequence ID" value="ABM02682.1"/>
    <property type="molecule type" value="Genomic_DNA"/>
</dbReference>
<keyword evidence="1" id="KW-0812">Transmembrane</keyword>
<feature type="transmembrane region" description="Helical" evidence="1">
    <location>
        <begin position="34"/>
        <end position="56"/>
    </location>
</feature>
<proteinExistence type="predicted"/>
<keyword evidence="1" id="KW-1133">Transmembrane helix</keyword>
<organism evidence="3 4">
    <name type="scientific">Psychromonas ingrahamii (strain DSM 17664 / CCUG 51855 / 37)</name>
    <dbReference type="NCBI Taxonomy" id="357804"/>
    <lineage>
        <taxon>Bacteria</taxon>
        <taxon>Pseudomonadati</taxon>
        <taxon>Pseudomonadota</taxon>
        <taxon>Gammaproteobacteria</taxon>
        <taxon>Alteromonadales</taxon>
        <taxon>Psychromonadaceae</taxon>
        <taxon>Psychromonas</taxon>
    </lineage>
</organism>
<dbReference type="InterPro" id="IPR022606">
    <property type="entry name" value="DUF2914"/>
</dbReference>
<dbReference type="STRING" id="357804.Ping_0839"/>
<sequence length="290" mass="32398">MNKLKKLTIRINFRAEKDRAPENKKRYHYHWGRITGISLAAVVTIASLLSAGSYYLNQEKIDSEYVKSVTDKNIAYQDQSSLKKEAVLAALQKESQLTATALPAVENSLPKTAKIESKKTPSGPSNESLIQAVEISPSAVRTVKPAATETKTIPAEITLIKPAVSEKKSISERLFTQSLKKSFSDNVIRFVISQAVEGNEPIGTIDKVHFDSNNIATVYAYSDVNGLKDQTLYYQWSLNGKNIAKIKVEVGANRWRSYSSKFIQPDMHGEWKVELQNHTGENLAINQFSY</sequence>
<dbReference type="KEGG" id="pin:Ping_0839"/>
<dbReference type="Pfam" id="PF11141">
    <property type="entry name" value="DUF2914"/>
    <property type="match status" value="1"/>
</dbReference>
<evidence type="ECO:0000259" key="2">
    <source>
        <dbReference type="Pfam" id="PF11141"/>
    </source>
</evidence>
<evidence type="ECO:0000313" key="4">
    <source>
        <dbReference type="Proteomes" id="UP000000639"/>
    </source>
</evidence>
<dbReference type="HOGENOM" id="CLU_959324_0_0_6"/>
<dbReference type="RefSeq" id="WP_011769245.1">
    <property type="nucleotide sequence ID" value="NC_008709.1"/>
</dbReference>
<gene>
    <name evidence="3" type="ordered locus">Ping_0839</name>
</gene>
<evidence type="ECO:0000256" key="1">
    <source>
        <dbReference type="SAM" id="Phobius"/>
    </source>
</evidence>
<accession>A1ST67</accession>
<evidence type="ECO:0000313" key="3">
    <source>
        <dbReference type="EMBL" id="ABM02682.1"/>
    </source>
</evidence>
<reference evidence="3 4" key="1">
    <citation type="submission" date="2007-01" db="EMBL/GenBank/DDBJ databases">
        <title>Complete sequence of Psychromonas ingrahamii 37.</title>
        <authorList>
            <consortium name="US DOE Joint Genome Institute"/>
            <person name="Copeland A."/>
            <person name="Lucas S."/>
            <person name="Lapidus A."/>
            <person name="Barry K."/>
            <person name="Detter J.C."/>
            <person name="Glavina del Rio T."/>
            <person name="Hammon N."/>
            <person name="Israni S."/>
            <person name="Dalin E."/>
            <person name="Tice H."/>
            <person name="Pitluck S."/>
            <person name="Thompson L.S."/>
            <person name="Brettin T."/>
            <person name="Bruce D."/>
            <person name="Han C."/>
            <person name="Tapia R."/>
            <person name="Schmutz J."/>
            <person name="Larimer F."/>
            <person name="Land M."/>
            <person name="Hauser L."/>
            <person name="Kyrpides N."/>
            <person name="Ivanova N."/>
            <person name="Staley J."/>
            <person name="Richardson P."/>
        </authorList>
    </citation>
    <scope>NUCLEOTIDE SEQUENCE [LARGE SCALE GENOMIC DNA]</scope>
    <source>
        <strain evidence="3 4">37</strain>
    </source>
</reference>
<keyword evidence="1" id="KW-0472">Membrane</keyword>
<dbReference type="AlphaFoldDB" id="A1ST67"/>
<keyword evidence="4" id="KW-1185">Reference proteome</keyword>
<feature type="domain" description="DUF2914" evidence="2">
    <location>
        <begin position="229"/>
        <end position="289"/>
    </location>
</feature>